<dbReference type="OrthoDB" id="9944409at2759"/>
<dbReference type="OMA" id="DHNSYPM"/>
<keyword evidence="2" id="KW-0812">Transmembrane</keyword>
<name>A0A401PFV8_SCYTO</name>
<proteinExistence type="predicted"/>
<evidence type="ECO:0000313" key="4">
    <source>
        <dbReference type="Proteomes" id="UP000288216"/>
    </source>
</evidence>
<keyword evidence="4" id="KW-1185">Reference proteome</keyword>
<keyword evidence="2" id="KW-1133">Transmembrane helix</keyword>
<evidence type="ECO:0000256" key="1">
    <source>
        <dbReference type="SAM" id="Coils"/>
    </source>
</evidence>
<feature type="coiled-coil region" evidence="1">
    <location>
        <begin position="356"/>
        <end position="396"/>
    </location>
</feature>
<reference evidence="3 4" key="1">
    <citation type="journal article" date="2018" name="Nat. Ecol. Evol.">
        <title>Shark genomes provide insights into elasmobranch evolution and the origin of vertebrates.</title>
        <authorList>
            <person name="Hara Y"/>
            <person name="Yamaguchi K"/>
            <person name="Onimaru K"/>
            <person name="Kadota M"/>
            <person name="Koyanagi M"/>
            <person name="Keeley SD"/>
            <person name="Tatsumi K"/>
            <person name="Tanaka K"/>
            <person name="Motone F"/>
            <person name="Kageyama Y"/>
            <person name="Nozu R"/>
            <person name="Adachi N"/>
            <person name="Nishimura O"/>
            <person name="Nakagawa R"/>
            <person name="Tanegashima C"/>
            <person name="Kiyatake I"/>
            <person name="Matsumoto R"/>
            <person name="Murakumo K"/>
            <person name="Nishida K"/>
            <person name="Terakita A"/>
            <person name="Kuratani S"/>
            <person name="Sato K"/>
            <person name="Hyodo S Kuraku.S."/>
        </authorList>
    </citation>
    <scope>NUCLEOTIDE SEQUENCE [LARGE SCALE GENOMIC DNA]</scope>
</reference>
<dbReference type="Proteomes" id="UP000288216">
    <property type="component" value="Unassembled WGS sequence"/>
</dbReference>
<evidence type="ECO:0000313" key="3">
    <source>
        <dbReference type="EMBL" id="GCB72013.1"/>
    </source>
</evidence>
<dbReference type="PANTHER" id="PTHR21687">
    <property type="entry name" value="PLASMALEMMA VESICLE-ASSOCIATED PROTEIN"/>
    <property type="match status" value="1"/>
</dbReference>
<dbReference type="InterPro" id="IPR009538">
    <property type="entry name" value="PV-1"/>
</dbReference>
<dbReference type="Pfam" id="PF06637">
    <property type="entry name" value="PV-1"/>
    <property type="match status" value="1"/>
</dbReference>
<gene>
    <name evidence="3" type="ORF">scyTo_0009002</name>
</gene>
<dbReference type="GO" id="GO:0043114">
    <property type="term" value="P:regulation of vascular permeability"/>
    <property type="evidence" value="ECO:0007669"/>
    <property type="project" value="TreeGrafter"/>
</dbReference>
<evidence type="ECO:0000256" key="2">
    <source>
        <dbReference type="SAM" id="Phobius"/>
    </source>
</evidence>
<sequence>MDHNSYPMKKLGYESRDYEQSKSNSCGSYVRYFLLSTSIIQLLIIMGLVLFMIYGNNQSRQQSHLESTQNQSVEFIGEINKLRAITFGQSMELRNCRYTSGNLTTKLNKIFKSLTICNSQKDDLNTSNILRGFHPSTSDANVKRQIELLKSCETLQANYSIAQRKLESNKGEQELQQAKHTLEEMKLTSQLADLRGNCSSMGREFQNMMTDIKANYESGFRPIAEQIRRGYNLNLNEKLDKIRANCMPLPSSFQSHLREKIDRFDAIVKGVWQNNNEQNAKISALEKRAEECRQGAAAQFNQFKVKESAMQEEKKGYLAEKVQILEERNKLRSQLESRNPGSINALSSCHTVYEELTKLQSEYWRLKREKVSMTERQELERQMERLNQLLRDRIGK</sequence>
<protein>
    <submittedName>
        <fullName evidence="3">Uncharacterized protein</fullName>
    </submittedName>
</protein>
<dbReference type="PANTHER" id="PTHR21687:SF5">
    <property type="entry name" value="PLASMALEMMA VESICLE-ASSOCIATED PROTEIN"/>
    <property type="match status" value="1"/>
</dbReference>
<comment type="caution">
    <text evidence="3">The sequence shown here is derived from an EMBL/GenBank/DDBJ whole genome shotgun (WGS) entry which is preliminary data.</text>
</comment>
<feature type="transmembrane region" description="Helical" evidence="2">
    <location>
        <begin position="32"/>
        <end position="54"/>
    </location>
</feature>
<keyword evidence="2" id="KW-0472">Membrane</keyword>
<dbReference type="STRING" id="75743.A0A401PFV8"/>
<organism evidence="3 4">
    <name type="scientific">Scyliorhinus torazame</name>
    <name type="common">Cloudy catshark</name>
    <name type="synonym">Catulus torazame</name>
    <dbReference type="NCBI Taxonomy" id="75743"/>
    <lineage>
        <taxon>Eukaryota</taxon>
        <taxon>Metazoa</taxon>
        <taxon>Chordata</taxon>
        <taxon>Craniata</taxon>
        <taxon>Vertebrata</taxon>
        <taxon>Chondrichthyes</taxon>
        <taxon>Elasmobranchii</taxon>
        <taxon>Galeomorphii</taxon>
        <taxon>Galeoidea</taxon>
        <taxon>Carcharhiniformes</taxon>
        <taxon>Scyliorhinidae</taxon>
        <taxon>Scyliorhinus</taxon>
    </lineage>
</organism>
<keyword evidence="1" id="KW-0175">Coiled coil</keyword>
<dbReference type="AlphaFoldDB" id="A0A401PFV8"/>
<dbReference type="EMBL" id="BFAA01003568">
    <property type="protein sequence ID" value="GCB72013.1"/>
    <property type="molecule type" value="Genomic_DNA"/>
</dbReference>
<dbReference type="GO" id="GO:0002693">
    <property type="term" value="P:positive regulation of cellular extravasation"/>
    <property type="evidence" value="ECO:0007669"/>
    <property type="project" value="TreeGrafter"/>
</dbReference>
<accession>A0A401PFV8</accession>